<dbReference type="InterPro" id="IPR003661">
    <property type="entry name" value="HisK_dim/P_dom"/>
</dbReference>
<comment type="subcellular location">
    <subcellularLocation>
        <location evidence="2">Cell membrane</location>
    </subcellularLocation>
</comment>
<name>A0ABQ3ZDE2_9ACTN</name>
<evidence type="ECO:0000259" key="9">
    <source>
        <dbReference type="PROSITE" id="PS50113"/>
    </source>
</evidence>
<dbReference type="InterPro" id="IPR005467">
    <property type="entry name" value="His_kinase_dom"/>
</dbReference>
<dbReference type="CDD" id="cd00075">
    <property type="entry name" value="HATPase"/>
    <property type="match status" value="1"/>
</dbReference>
<dbReference type="Gene3D" id="1.10.287.130">
    <property type="match status" value="1"/>
</dbReference>
<evidence type="ECO:0000256" key="5">
    <source>
        <dbReference type="ARBA" id="ARBA00022679"/>
    </source>
</evidence>
<dbReference type="PANTHER" id="PTHR43711:SF1">
    <property type="entry name" value="HISTIDINE KINASE 1"/>
    <property type="match status" value="1"/>
</dbReference>
<keyword evidence="6" id="KW-0418">Kinase</keyword>
<dbReference type="PROSITE" id="PS50113">
    <property type="entry name" value="PAC"/>
    <property type="match status" value="1"/>
</dbReference>
<evidence type="ECO:0000256" key="2">
    <source>
        <dbReference type="ARBA" id="ARBA00004236"/>
    </source>
</evidence>
<dbReference type="InterPro" id="IPR003594">
    <property type="entry name" value="HATPase_dom"/>
</dbReference>
<evidence type="ECO:0000256" key="4">
    <source>
        <dbReference type="ARBA" id="ARBA00022553"/>
    </source>
</evidence>
<dbReference type="Gene3D" id="3.30.565.10">
    <property type="entry name" value="Histidine kinase-like ATPase, C-terminal domain"/>
    <property type="match status" value="1"/>
</dbReference>
<keyword evidence="11" id="KW-1185">Reference proteome</keyword>
<keyword evidence="5" id="KW-0808">Transferase</keyword>
<gene>
    <name evidence="10" type="ORF">Adu01nite_89090</name>
</gene>
<protein>
    <recommendedName>
        <fullName evidence="3">histidine kinase</fullName>
        <ecNumber evidence="3">2.7.13.3</ecNumber>
    </recommendedName>
</protein>
<dbReference type="PROSITE" id="PS50109">
    <property type="entry name" value="HIS_KIN"/>
    <property type="match status" value="1"/>
</dbReference>
<accession>A0ABQ3ZDE2</accession>
<reference evidence="10 11" key="1">
    <citation type="submission" date="2021-01" db="EMBL/GenBank/DDBJ databases">
        <title>Whole genome shotgun sequence of Actinoplanes durhamensis NBRC 14914.</title>
        <authorList>
            <person name="Komaki H."/>
            <person name="Tamura T."/>
        </authorList>
    </citation>
    <scope>NUCLEOTIDE SEQUENCE [LARGE SCALE GENOMIC DNA]</scope>
    <source>
        <strain evidence="10 11">NBRC 14914</strain>
    </source>
</reference>
<keyword evidence="4" id="KW-0597">Phosphoprotein</keyword>
<dbReference type="EMBL" id="BOML01000084">
    <property type="protein sequence ID" value="GIE07559.1"/>
    <property type="molecule type" value="Genomic_DNA"/>
</dbReference>
<dbReference type="InterPro" id="IPR050736">
    <property type="entry name" value="Sensor_HK_Regulatory"/>
</dbReference>
<comment type="caution">
    <text evidence="10">The sequence shown here is derived from an EMBL/GenBank/DDBJ whole genome shotgun (WGS) entry which is preliminary data.</text>
</comment>
<evidence type="ECO:0000256" key="7">
    <source>
        <dbReference type="ARBA" id="ARBA00023012"/>
    </source>
</evidence>
<dbReference type="NCBIfam" id="TIGR00229">
    <property type="entry name" value="sensory_box"/>
    <property type="match status" value="1"/>
</dbReference>
<sequence>MFAGEIDSVSAEGHLVRADGSPLDVHLNIAAVRDDNGEPQRFVGIFQDITDRKTAERERDTAMTTLAAKNTQLEDANQLKLDLIGMLGHEINNPLTAILGFADQSLTNGDTISPAKYRDVLTVIDRNAHRLAGVVREVLAMVSLEAGRLTANPELADARARVLAAVAATRETCDIICPGDAIALVQPGHLDQILTNLLSNAAKYGGGATAVRIASQDNHLRVSVEDQGPGVPEPFREHLFERFSRSDTTAGRISGTGLGLYIVRELARANRGDVTYQPNPMGGSIFTLHLPLPDSTRLH</sequence>
<evidence type="ECO:0000256" key="1">
    <source>
        <dbReference type="ARBA" id="ARBA00000085"/>
    </source>
</evidence>
<dbReference type="InterPro" id="IPR000700">
    <property type="entry name" value="PAS-assoc_C"/>
</dbReference>
<evidence type="ECO:0000256" key="6">
    <source>
        <dbReference type="ARBA" id="ARBA00022777"/>
    </source>
</evidence>
<evidence type="ECO:0000313" key="10">
    <source>
        <dbReference type="EMBL" id="GIE07559.1"/>
    </source>
</evidence>
<dbReference type="SUPFAM" id="SSF47384">
    <property type="entry name" value="Homodimeric domain of signal transducing histidine kinase"/>
    <property type="match status" value="1"/>
</dbReference>
<evidence type="ECO:0000313" key="11">
    <source>
        <dbReference type="Proteomes" id="UP000637628"/>
    </source>
</evidence>
<dbReference type="InterPro" id="IPR001610">
    <property type="entry name" value="PAC"/>
</dbReference>
<dbReference type="Pfam" id="PF02518">
    <property type="entry name" value="HATPase_c"/>
    <property type="match status" value="1"/>
</dbReference>
<dbReference type="PANTHER" id="PTHR43711">
    <property type="entry name" value="TWO-COMPONENT HISTIDINE KINASE"/>
    <property type="match status" value="1"/>
</dbReference>
<dbReference type="CDD" id="cd00082">
    <property type="entry name" value="HisKA"/>
    <property type="match status" value="1"/>
</dbReference>
<dbReference type="SMART" id="SM00387">
    <property type="entry name" value="HATPase_c"/>
    <property type="match status" value="1"/>
</dbReference>
<dbReference type="InterPro" id="IPR000014">
    <property type="entry name" value="PAS"/>
</dbReference>
<dbReference type="Pfam" id="PF13426">
    <property type="entry name" value="PAS_9"/>
    <property type="match status" value="1"/>
</dbReference>
<comment type="catalytic activity">
    <reaction evidence="1">
        <text>ATP + protein L-histidine = ADP + protein N-phospho-L-histidine.</text>
        <dbReference type="EC" id="2.7.13.3"/>
    </reaction>
</comment>
<dbReference type="InterPro" id="IPR036097">
    <property type="entry name" value="HisK_dim/P_sf"/>
</dbReference>
<proteinExistence type="predicted"/>
<keyword evidence="7" id="KW-0902">Two-component regulatory system</keyword>
<dbReference type="EC" id="2.7.13.3" evidence="3"/>
<dbReference type="Proteomes" id="UP000637628">
    <property type="component" value="Unassembled WGS sequence"/>
</dbReference>
<dbReference type="SMART" id="SM00086">
    <property type="entry name" value="PAC"/>
    <property type="match status" value="1"/>
</dbReference>
<dbReference type="InterPro" id="IPR036890">
    <property type="entry name" value="HATPase_C_sf"/>
</dbReference>
<organism evidence="10 11">
    <name type="scientific">Paractinoplanes durhamensis</name>
    <dbReference type="NCBI Taxonomy" id="113563"/>
    <lineage>
        <taxon>Bacteria</taxon>
        <taxon>Bacillati</taxon>
        <taxon>Actinomycetota</taxon>
        <taxon>Actinomycetes</taxon>
        <taxon>Micromonosporales</taxon>
        <taxon>Micromonosporaceae</taxon>
        <taxon>Paractinoplanes</taxon>
    </lineage>
</organism>
<dbReference type="Gene3D" id="3.30.450.20">
    <property type="entry name" value="PAS domain"/>
    <property type="match status" value="1"/>
</dbReference>
<dbReference type="SUPFAM" id="SSF55874">
    <property type="entry name" value="ATPase domain of HSP90 chaperone/DNA topoisomerase II/histidine kinase"/>
    <property type="match status" value="1"/>
</dbReference>
<dbReference type="PRINTS" id="PR00344">
    <property type="entry name" value="BCTRLSENSOR"/>
</dbReference>
<dbReference type="InterPro" id="IPR035965">
    <property type="entry name" value="PAS-like_dom_sf"/>
</dbReference>
<dbReference type="RefSeq" id="WP_203735397.1">
    <property type="nucleotide sequence ID" value="NZ_BAAATX010000041.1"/>
</dbReference>
<feature type="domain" description="PAC" evidence="9">
    <location>
        <begin position="9"/>
        <end position="61"/>
    </location>
</feature>
<evidence type="ECO:0000259" key="8">
    <source>
        <dbReference type="PROSITE" id="PS50109"/>
    </source>
</evidence>
<dbReference type="InterPro" id="IPR004358">
    <property type="entry name" value="Sig_transdc_His_kin-like_C"/>
</dbReference>
<dbReference type="SUPFAM" id="SSF55785">
    <property type="entry name" value="PYP-like sensor domain (PAS domain)"/>
    <property type="match status" value="1"/>
</dbReference>
<dbReference type="Pfam" id="PF00512">
    <property type="entry name" value="HisKA"/>
    <property type="match status" value="1"/>
</dbReference>
<feature type="domain" description="Histidine kinase" evidence="8">
    <location>
        <begin position="86"/>
        <end position="294"/>
    </location>
</feature>
<dbReference type="SMART" id="SM00388">
    <property type="entry name" value="HisKA"/>
    <property type="match status" value="1"/>
</dbReference>
<evidence type="ECO:0000256" key="3">
    <source>
        <dbReference type="ARBA" id="ARBA00012438"/>
    </source>
</evidence>